<reference evidence="2 3" key="1">
    <citation type="submission" date="2024-02" db="EMBL/GenBank/DDBJ databases">
        <title>De novo assembly and annotation of 12 fungi associated with fruit tree decline syndrome in Ontario, Canada.</title>
        <authorList>
            <person name="Sulman M."/>
            <person name="Ellouze W."/>
            <person name="Ilyukhin E."/>
        </authorList>
    </citation>
    <scope>NUCLEOTIDE SEQUENCE [LARGE SCALE GENOMIC DNA]</scope>
    <source>
        <strain evidence="2 3">M11/M66-122</strain>
    </source>
</reference>
<dbReference type="CDD" id="cd14688">
    <property type="entry name" value="bZIP_YAP"/>
    <property type="match status" value="1"/>
</dbReference>
<proteinExistence type="predicted"/>
<feature type="region of interest" description="Disordered" evidence="1">
    <location>
        <begin position="1"/>
        <end position="92"/>
    </location>
</feature>
<evidence type="ECO:0000313" key="2">
    <source>
        <dbReference type="EMBL" id="KAK7753658.1"/>
    </source>
</evidence>
<dbReference type="PANTHER" id="PTHR38116">
    <property type="entry name" value="CHROMOSOME 7, WHOLE GENOME SHOTGUN SEQUENCE"/>
    <property type="match status" value="1"/>
</dbReference>
<evidence type="ECO:0000256" key="1">
    <source>
        <dbReference type="SAM" id="MobiDB-lite"/>
    </source>
</evidence>
<keyword evidence="3" id="KW-1185">Reference proteome</keyword>
<dbReference type="InterPro" id="IPR021833">
    <property type="entry name" value="DUF3425"/>
</dbReference>
<dbReference type="Proteomes" id="UP001320420">
    <property type="component" value="Unassembled WGS sequence"/>
</dbReference>
<evidence type="ECO:0008006" key="4">
    <source>
        <dbReference type="Google" id="ProtNLM"/>
    </source>
</evidence>
<gene>
    <name evidence="2" type="ORF">SLS62_004280</name>
</gene>
<dbReference type="PANTHER" id="PTHR38116:SF8">
    <property type="entry name" value="BZIP DOMAIN-CONTAINING PROTEIN"/>
    <property type="match status" value="1"/>
</dbReference>
<accession>A0AAN9UTE1</accession>
<evidence type="ECO:0000313" key="3">
    <source>
        <dbReference type="Proteomes" id="UP001320420"/>
    </source>
</evidence>
<feature type="compositionally biased region" description="Basic and acidic residues" evidence="1">
    <location>
        <begin position="27"/>
        <end position="42"/>
    </location>
</feature>
<sequence>MAESIGADFPDFVKQQQQRKKRVVTAARREQNKIAQRTYRERQRLKKQTSQCNDVRRTPRRLKPRCHSEGLLEKAAPPRGLTSDEPSASLAPGTGVVVGPPVINQADPILPCLTPPSYLGDDYSSFTISPAGNPSQPYETDPDAVEEPQVTAFPAYDATLDVVQPRPATGAVDLHANTLEDTQTTVYLACLRNAHCLGLDPSELAACPANGRTCTSPFFRPATASASTTTTTTTTAAAATLLVSSSARRGLPPHLQPTLAQILIPHHVSLDLIPLPAFRDRAILMAAALPQLFDPWDLKLDIYVRGALVCWRSRRGAACQPWDVRSWEAKPWFLRKWTVVINSGSGDGPGGLGGLGGLGELVPTTGGSQAATVLS</sequence>
<dbReference type="EMBL" id="JAKJXP020000026">
    <property type="protein sequence ID" value="KAK7753658.1"/>
    <property type="molecule type" value="Genomic_DNA"/>
</dbReference>
<comment type="caution">
    <text evidence="2">The sequence shown here is derived from an EMBL/GenBank/DDBJ whole genome shotgun (WGS) entry which is preliminary data.</text>
</comment>
<organism evidence="2 3">
    <name type="scientific">Diatrype stigma</name>
    <dbReference type="NCBI Taxonomy" id="117547"/>
    <lineage>
        <taxon>Eukaryota</taxon>
        <taxon>Fungi</taxon>
        <taxon>Dikarya</taxon>
        <taxon>Ascomycota</taxon>
        <taxon>Pezizomycotina</taxon>
        <taxon>Sordariomycetes</taxon>
        <taxon>Xylariomycetidae</taxon>
        <taxon>Xylariales</taxon>
        <taxon>Diatrypaceae</taxon>
        <taxon>Diatrype</taxon>
    </lineage>
</organism>
<dbReference type="AlphaFoldDB" id="A0AAN9UTE1"/>
<protein>
    <recommendedName>
        <fullName evidence="4">BZIP domain-containing protein</fullName>
    </recommendedName>
</protein>
<dbReference type="Pfam" id="PF11905">
    <property type="entry name" value="DUF3425"/>
    <property type="match status" value="1"/>
</dbReference>
<name>A0AAN9UTE1_9PEZI</name>